<dbReference type="Proteomes" id="UP000076128">
    <property type="component" value="Chromosome"/>
</dbReference>
<evidence type="ECO:0000313" key="4">
    <source>
        <dbReference type="Proteomes" id="UP000076128"/>
    </source>
</evidence>
<keyword evidence="4" id="KW-1185">Reference proteome</keyword>
<dbReference type="EMBL" id="CP012661">
    <property type="protein sequence ID" value="AMY67989.1"/>
    <property type="molecule type" value="Genomic_DNA"/>
</dbReference>
<dbReference type="RefSeq" id="WP_066809796.1">
    <property type="nucleotide sequence ID" value="NZ_CP012661.1"/>
</dbReference>
<feature type="chain" id="PRO_5007866407" evidence="2">
    <location>
        <begin position="33"/>
        <end position="500"/>
    </location>
</feature>
<reference evidence="3 4" key="1">
    <citation type="submission" date="2015-09" db="EMBL/GenBank/DDBJ databases">
        <title>Complete genome sequence of Defluviimonas alba cai42t isolated from an oilfield in Xinjiang.</title>
        <authorList>
            <person name="Geng S."/>
            <person name="Pan X."/>
            <person name="Wu X."/>
        </authorList>
    </citation>
    <scope>NUCLEOTIDE SEQUENCE [LARGE SCALE GENOMIC DNA]</scope>
    <source>
        <strain evidence="4">cai42</strain>
    </source>
</reference>
<keyword evidence="2" id="KW-0732">Signal</keyword>
<feature type="signal peptide" evidence="2">
    <location>
        <begin position="1"/>
        <end position="32"/>
    </location>
</feature>
<evidence type="ECO:0000256" key="2">
    <source>
        <dbReference type="SAM" id="SignalP"/>
    </source>
</evidence>
<proteinExistence type="predicted"/>
<dbReference type="KEGG" id="daa:AKL17_0730"/>
<dbReference type="AlphaFoldDB" id="A0A165SH27"/>
<organism evidence="3 4">
    <name type="scientific">Frigidibacter mobilis</name>
    <dbReference type="NCBI Taxonomy" id="1335048"/>
    <lineage>
        <taxon>Bacteria</taxon>
        <taxon>Pseudomonadati</taxon>
        <taxon>Pseudomonadota</taxon>
        <taxon>Alphaproteobacteria</taxon>
        <taxon>Rhodobacterales</taxon>
        <taxon>Paracoccaceae</taxon>
        <taxon>Frigidibacter</taxon>
    </lineage>
</organism>
<gene>
    <name evidence="3" type="ORF">AKL17_0730</name>
</gene>
<keyword evidence="1" id="KW-0175">Coiled coil</keyword>
<dbReference type="STRING" id="1335048.AKL17_0730"/>
<accession>A0A165SH27</accession>
<name>A0A165SH27_9RHOB</name>
<evidence type="ECO:0000313" key="3">
    <source>
        <dbReference type="EMBL" id="AMY67989.1"/>
    </source>
</evidence>
<sequence length="500" mass="54194">MVHFRRNDFFRATRLLFALCAAALLILAPAGAASAQAQAWAFDKGDPGGRGADKFAFAAFPWQPGYSARVHFDPEAAEWVFLLLYPGQDDEPRPRSIAAHYLPNVARGRDDDVWEWLDYAPAEYATFVVDGGQSTLVAFAIPASFVAHMKRADAVVVDAGQDAIRVPLTGSARAIAEVESTMAPPAAEQGDALSLADILSNSATRRRGEEEQPGDFLDAPAPQDTATADADVFFDLVNDLCDYEILSAEDFTDAGFAAPDDVEAFCPDLMWGRPQLVPLGTGAGRALAAAPDIAGLPPVPSWAPFLCDIDAIPDYVTCLNADTAVMGVQAEGFAKALAAHTGLSPDDPALLDRLDPLPAARVIEFRTSFAARMRDRQAVVERQLDAWFTLPERETCYAPALVPGGTIPDMDIFNLGYSNYIGCQNEDLSNARALIRQRQADLNAATGLRMPEGFEPSFTTLARDRLETMVQAYNDRHSRAREEAEAWEAEATRIYGATFP</sequence>
<evidence type="ECO:0000256" key="1">
    <source>
        <dbReference type="SAM" id="Coils"/>
    </source>
</evidence>
<feature type="coiled-coil region" evidence="1">
    <location>
        <begin position="463"/>
        <end position="490"/>
    </location>
</feature>
<protein>
    <submittedName>
        <fullName evidence="3">Uncharacterized protein</fullName>
    </submittedName>
</protein>